<keyword evidence="2" id="KW-1185">Reference proteome</keyword>
<name>A0A1H1RTK3_9ACTN</name>
<reference evidence="1 2" key="1">
    <citation type="submission" date="2016-10" db="EMBL/GenBank/DDBJ databases">
        <authorList>
            <person name="de Groot N.N."/>
        </authorList>
    </citation>
    <scope>NUCLEOTIDE SEQUENCE [LARGE SCALE GENOMIC DNA]</scope>
    <source>
        <strain evidence="1 2">DSM 21800</strain>
    </source>
</reference>
<accession>A0A1H1RTK3</accession>
<organism evidence="1 2">
    <name type="scientific">Microlunatus soli</name>
    <dbReference type="NCBI Taxonomy" id="630515"/>
    <lineage>
        <taxon>Bacteria</taxon>
        <taxon>Bacillati</taxon>
        <taxon>Actinomycetota</taxon>
        <taxon>Actinomycetes</taxon>
        <taxon>Propionibacteriales</taxon>
        <taxon>Propionibacteriaceae</taxon>
        <taxon>Microlunatus</taxon>
    </lineage>
</organism>
<gene>
    <name evidence="1" type="ORF">SAMN04489812_1743</name>
</gene>
<dbReference type="EMBL" id="LT629772">
    <property type="protein sequence ID" value="SDS38339.1"/>
    <property type="molecule type" value="Genomic_DNA"/>
</dbReference>
<protein>
    <submittedName>
        <fullName evidence="1">Uncharacterized protein</fullName>
    </submittedName>
</protein>
<dbReference type="STRING" id="630515.SAMN04489812_1743"/>
<evidence type="ECO:0000313" key="1">
    <source>
        <dbReference type="EMBL" id="SDS38339.1"/>
    </source>
</evidence>
<proteinExistence type="predicted"/>
<dbReference type="AlphaFoldDB" id="A0A1H1RTK3"/>
<dbReference type="RefSeq" id="WP_157683317.1">
    <property type="nucleotide sequence ID" value="NZ_LT629772.1"/>
</dbReference>
<evidence type="ECO:0000313" key="2">
    <source>
        <dbReference type="Proteomes" id="UP000199103"/>
    </source>
</evidence>
<dbReference type="OrthoDB" id="3723842at2"/>
<dbReference type="Proteomes" id="UP000199103">
    <property type="component" value="Chromosome I"/>
</dbReference>
<sequence length="57" mass="5972">MTTGAGQLVSETLDHDGGRQATAYIFADATQAVGFAGVGQLISQWGDLLNRVTWAFG</sequence>